<protein>
    <recommendedName>
        <fullName evidence="3">Capsule polysaccharide biosynthesis protein</fullName>
    </recommendedName>
</protein>
<sequence length="441" mass="50112">MKKYFELIKTCLNLFLSARFPDTYQSLGKCDVLLCCHDADRGDTLDGLPYSKLIDSVSEDLMDKGWVCRQFAHPFSVLTGNKAWGNPASGNRRYLLLGIYRKICKFFPFLSQINLSKNTKLPLSNPDTFYHELFEITQPSCVITIGSPDAMCRAARCRSIPVVELLHGIGYTPVPWGWDQEPPCNLPTGILSLDDVSTKTFSNLHSQGIEVKQIPHPFFRRFLNEESRQKLPPEWQQKPTWLPAGKTIILVSLQWGYDGDHGAYTEFAGILNNGLIPDQVIDAVEQTRDSVFWLFRLHPVQLRDNKYNHHRRFLDKLIQNHPNCEWRESSTLPLPLILSYCAGHVTMGSMTTYEAAFMAVRSLLLCPRLKPNGSHSCSFPDLRELGFAELGDFDTGMIVKWVTTVSHCSHPFGTSANTDTDWNSAVEWMLGRVYKQEELSS</sequence>
<dbReference type="Proteomes" id="UP000236284">
    <property type="component" value="Unassembled WGS sequence"/>
</dbReference>
<proteinExistence type="predicted"/>
<evidence type="ECO:0000313" key="2">
    <source>
        <dbReference type="Proteomes" id="UP000236284"/>
    </source>
</evidence>
<dbReference type="EMBL" id="NJHS01000080">
    <property type="protein sequence ID" value="PNJ96001.1"/>
    <property type="molecule type" value="Genomic_DNA"/>
</dbReference>
<name>A0ABX4WL42_9CYAN</name>
<reference evidence="1 2" key="1">
    <citation type="submission" date="2017-06" db="EMBL/GenBank/DDBJ databases">
        <title>Genome variation in co-occurring toxic Cylindrospermopsis raciborskii strains determines phenotypic plasticity.</title>
        <authorList>
            <person name="Willis A."/>
            <person name="Woodhouse J."/>
            <person name="Ongley S."/>
            <person name="Jex A."/>
            <person name="Burford M."/>
            <person name="Neilan B."/>
        </authorList>
    </citation>
    <scope>NUCLEOTIDE SEQUENCE [LARGE SCALE GENOMIC DNA]</scope>
    <source>
        <strain evidence="1 2">C07</strain>
    </source>
</reference>
<keyword evidence="2" id="KW-1185">Reference proteome</keyword>
<comment type="caution">
    <text evidence="1">The sequence shown here is derived from an EMBL/GenBank/DDBJ whole genome shotgun (WGS) entry which is preliminary data.</text>
</comment>
<gene>
    <name evidence="1" type="ORF">CEP15_11065</name>
</gene>
<evidence type="ECO:0008006" key="3">
    <source>
        <dbReference type="Google" id="ProtNLM"/>
    </source>
</evidence>
<accession>A0ABX4WL42</accession>
<evidence type="ECO:0000313" key="1">
    <source>
        <dbReference type="EMBL" id="PNJ96001.1"/>
    </source>
</evidence>
<organism evidence="1 2">
    <name type="scientific">Cylindrospermopsis raciborskii C07</name>
    <dbReference type="NCBI Taxonomy" id="2014886"/>
    <lineage>
        <taxon>Bacteria</taxon>
        <taxon>Bacillati</taxon>
        <taxon>Cyanobacteriota</taxon>
        <taxon>Cyanophyceae</taxon>
        <taxon>Nostocales</taxon>
        <taxon>Aphanizomenonaceae</taxon>
        <taxon>Cylindrospermopsis</taxon>
    </lineage>
</organism>
<dbReference type="RefSeq" id="WP_102938857.1">
    <property type="nucleotide sequence ID" value="NZ_NJHS01000080.1"/>
</dbReference>